<name>A0ABN2QR55_9MICO</name>
<sequence>MTTLASAPPRVAEAAPLDLPLYGATFGQSVSRFFRNYARFSGRASRSEFWWAYLFQSIIGAALGVLLGIALIIGMAAVVASAVQGNTETSGVFDVPQLTIDLAVAIGVPIIISFVLLLPLLVPSIAVTVRRLHDTNRSGWWYLLSLVPVGGYAVLVFAVLEPDPDGARFDAR</sequence>
<organism evidence="2 3">
    <name type="scientific">Agromyces allii</name>
    <dbReference type="NCBI Taxonomy" id="393607"/>
    <lineage>
        <taxon>Bacteria</taxon>
        <taxon>Bacillati</taxon>
        <taxon>Actinomycetota</taxon>
        <taxon>Actinomycetes</taxon>
        <taxon>Micrococcales</taxon>
        <taxon>Microbacteriaceae</taxon>
        <taxon>Agromyces</taxon>
    </lineage>
</organism>
<dbReference type="EMBL" id="BAAAMK010000004">
    <property type="protein sequence ID" value="GAA1955832.1"/>
    <property type="molecule type" value="Genomic_DNA"/>
</dbReference>
<keyword evidence="3" id="KW-1185">Reference proteome</keyword>
<comment type="caution">
    <text evidence="2">The sequence shown here is derived from an EMBL/GenBank/DDBJ whole genome shotgun (WGS) entry which is preliminary data.</text>
</comment>
<keyword evidence="1" id="KW-1133">Transmembrane helix</keyword>
<dbReference type="RefSeq" id="WP_157416006.1">
    <property type="nucleotide sequence ID" value="NZ_BAAAMK010000004.1"/>
</dbReference>
<accession>A0ABN2QR55</accession>
<dbReference type="Proteomes" id="UP001499954">
    <property type="component" value="Unassembled WGS sequence"/>
</dbReference>
<dbReference type="InterPro" id="IPR008523">
    <property type="entry name" value="DUF805"/>
</dbReference>
<feature type="transmembrane region" description="Helical" evidence="1">
    <location>
        <begin position="49"/>
        <end position="82"/>
    </location>
</feature>
<dbReference type="Pfam" id="PF05656">
    <property type="entry name" value="DUF805"/>
    <property type="match status" value="1"/>
</dbReference>
<keyword evidence="1" id="KW-0472">Membrane</keyword>
<feature type="transmembrane region" description="Helical" evidence="1">
    <location>
        <begin position="139"/>
        <end position="160"/>
    </location>
</feature>
<gene>
    <name evidence="2" type="ORF">GCM10009717_22320</name>
</gene>
<evidence type="ECO:0000313" key="3">
    <source>
        <dbReference type="Proteomes" id="UP001499954"/>
    </source>
</evidence>
<dbReference type="PANTHER" id="PTHR34980">
    <property type="entry name" value="INNER MEMBRANE PROTEIN-RELATED-RELATED"/>
    <property type="match status" value="1"/>
</dbReference>
<evidence type="ECO:0000256" key="1">
    <source>
        <dbReference type="SAM" id="Phobius"/>
    </source>
</evidence>
<reference evidence="2 3" key="1">
    <citation type="journal article" date="2019" name="Int. J. Syst. Evol. Microbiol.">
        <title>The Global Catalogue of Microorganisms (GCM) 10K type strain sequencing project: providing services to taxonomists for standard genome sequencing and annotation.</title>
        <authorList>
            <consortium name="The Broad Institute Genomics Platform"/>
            <consortium name="The Broad Institute Genome Sequencing Center for Infectious Disease"/>
            <person name="Wu L."/>
            <person name="Ma J."/>
        </authorList>
    </citation>
    <scope>NUCLEOTIDE SEQUENCE [LARGE SCALE GENOMIC DNA]</scope>
    <source>
        <strain evidence="2 3">JCM 13584</strain>
    </source>
</reference>
<evidence type="ECO:0000313" key="2">
    <source>
        <dbReference type="EMBL" id="GAA1955832.1"/>
    </source>
</evidence>
<feature type="transmembrane region" description="Helical" evidence="1">
    <location>
        <begin position="102"/>
        <end position="127"/>
    </location>
</feature>
<protein>
    <submittedName>
        <fullName evidence="2">DUF805 domain-containing protein</fullName>
    </submittedName>
</protein>
<keyword evidence="1" id="KW-0812">Transmembrane</keyword>
<proteinExistence type="predicted"/>
<dbReference type="PANTHER" id="PTHR34980:SF2">
    <property type="entry name" value="INNER MEMBRANE PROTEIN YHAH-RELATED"/>
    <property type="match status" value="1"/>
</dbReference>